<organism evidence="1">
    <name type="scientific">marine metagenome</name>
    <dbReference type="NCBI Taxonomy" id="408172"/>
    <lineage>
        <taxon>unclassified sequences</taxon>
        <taxon>metagenomes</taxon>
        <taxon>ecological metagenomes</taxon>
    </lineage>
</organism>
<dbReference type="EMBL" id="UINC01172723">
    <property type="protein sequence ID" value="SVD77950.1"/>
    <property type="molecule type" value="Genomic_DNA"/>
</dbReference>
<reference evidence="1" key="1">
    <citation type="submission" date="2018-05" db="EMBL/GenBank/DDBJ databases">
        <authorList>
            <person name="Lanie J.A."/>
            <person name="Ng W.-L."/>
            <person name="Kazmierczak K.M."/>
            <person name="Andrzejewski T.M."/>
            <person name="Davidsen T.M."/>
            <person name="Wayne K.J."/>
            <person name="Tettelin H."/>
            <person name="Glass J.I."/>
            <person name="Rusch D."/>
            <person name="Podicherti R."/>
            <person name="Tsui H.-C.T."/>
            <person name="Winkler M.E."/>
        </authorList>
    </citation>
    <scope>NUCLEOTIDE SEQUENCE</scope>
</reference>
<dbReference type="Gene3D" id="1.10.580.10">
    <property type="entry name" value="Citrate Synthase, domain 1"/>
    <property type="match status" value="1"/>
</dbReference>
<gene>
    <name evidence="1" type="ORF">METZ01_LOCUS430804</name>
</gene>
<dbReference type="InterPro" id="IPR036969">
    <property type="entry name" value="Citrate_synthase_sf"/>
</dbReference>
<evidence type="ECO:0000313" key="1">
    <source>
        <dbReference type="EMBL" id="SVD77950.1"/>
    </source>
</evidence>
<sequence length="45" mass="4704">MGGKDTLYTITEADLDSGLRGVPVGTCGTSYVDPIEGVHYVGYPV</sequence>
<proteinExistence type="predicted"/>
<accession>A0A382Y493</accession>
<dbReference type="InterPro" id="IPR016142">
    <property type="entry name" value="Citrate_synth-like_lrg_a-sub"/>
</dbReference>
<feature type="non-terminal residue" evidence="1">
    <location>
        <position position="45"/>
    </location>
</feature>
<protein>
    <submittedName>
        <fullName evidence="1">Uncharacterized protein</fullName>
    </submittedName>
</protein>
<name>A0A382Y493_9ZZZZ</name>
<dbReference type="SUPFAM" id="SSF48256">
    <property type="entry name" value="Citrate synthase"/>
    <property type="match status" value="1"/>
</dbReference>
<dbReference type="GO" id="GO:0046912">
    <property type="term" value="F:acyltransferase activity, acyl groups converted into alkyl on transfer"/>
    <property type="evidence" value="ECO:0007669"/>
    <property type="project" value="InterPro"/>
</dbReference>
<dbReference type="AlphaFoldDB" id="A0A382Y493"/>